<dbReference type="AlphaFoldDB" id="A0A919FPG8"/>
<keyword evidence="3" id="KW-1185">Reference proteome</keyword>
<dbReference type="EMBL" id="BNAS01000002">
    <property type="protein sequence ID" value="GHH69528.1"/>
    <property type="molecule type" value="Genomic_DNA"/>
</dbReference>
<evidence type="ECO:0000313" key="3">
    <source>
        <dbReference type="Proteomes" id="UP000627369"/>
    </source>
</evidence>
<reference evidence="2" key="1">
    <citation type="journal article" date="2014" name="Int. J. Syst. Evol. Microbiol.">
        <title>Complete genome sequence of Corynebacterium casei LMG S-19264T (=DSM 44701T), isolated from a smear-ripened cheese.</title>
        <authorList>
            <consortium name="US DOE Joint Genome Institute (JGI-PGF)"/>
            <person name="Walter F."/>
            <person name="Albersmeier A."/>
            <person name="Kalinowski J."/>
            <person name="Ruckert C."/>
        </authorList>
    </citation>
    <scope>NUCLEOTIDE SEQUENCE</scope>
    <source>
        <strain evidence="2">CGMCC 4.7398</strain>
    </source>
</reference>
<evidence type="ECO:0000256" key="1">
    <source>
        <dbReference type="SAM" id="MobiDB-lite"/>
    </source>
</evidence>
<evidence type="ECO:0000313" key="2">
    <source>
        <dbReference type="EMBL" id="GHH69528.1"/>
    </source>
</evidence>
<name>A0A919FPG8_9MICO</name>
<comment type="caution">
    <text evidence="2">The sequence shown here is derived from an EMBL/GenBank/DDBJ whole genome shotgun (WGS) entry which is preliminary data.</text>
</comment>
<protein>
    <recommendedName>
        <fullName evidence="4">Plasmid replication, integration and excision activator</fullName>
    </recommendedName>
</protein>
<organism evidence="2 3">
    <name type="scientific">Promicromonospora soli</name>
    <dbReference type="NCBI Taxonomy" id="2035533"/>
    <lineage>
        <taxon>Bacteria</taxon>
        <taxon>Bacillati</taxon>
        <taxon>Actinomycetota</taxon>
        <taxon>Actinomycetes</taxon>
        <taxon>Micrococcales</taxon>
        <taxon>Promicromonosporaceae</taxon>
        <taxon>Promicromonospora</taxon>
    </lineage>
</organism>
<reference evidence="2" key="2">
    <citation type="submission" date="2020-09" db="EMBL/GenBank/DDBJ databases">
        <authorList>
            <person name="Sun Q."/>
            <person name="Zhou Y."/>
        </authorList>
    </citation>
    <scope>NUCLEOTIDE SEQUENCE</scope>
    <source>
        <strain evidence="2">CGMCC 4.7398</strain>
    </source>
</reference>
<accession>A0A919FPG8</accession>
<feature type="compositionally biased region" description="Basic and acidic residues" evidence="1">
    <location>
        <begin position="33"/>
        <end position="47"/>
    </location>
</feature>
<proteinExistence type="predicted"/>
<feature type="region of interest" description="Disordered" evidence="1">
    <location>
        <begin position="127"/>
        <end position="146"/>
    </location>
</feature>
<feature type="region of interest" description="Disordered" evidence="1">
    <location>
        <begin position="26"/>
        <end position="47"/>
    </location>
</feature>
<evidence type="ECO:0008006" key="4">
    <source>
        <dbReference type="Google" id="ProtNLM"/>
    </source>
</evidence>
<dbReference type="Proteomes" id="UP000627369">
    <property type="component" value="Unassembled WGS sequence"/>
</dbReference>
<gene>
    <name evidence="2" type="ORF">GCM10017772_14630</name>
</gene>
<sequence>MAMQRRFAVAHEDVFPKGAFLKGEVEPVADFNGPKREDGSRPQQLDKDTGLPLWQVVVLDADEEAGKKDTAVTVKIAAKFQPVPPANKTPFPWTPIEFVGLTALPYVDDNGTRPRLAWSYKADDLCEPGKADVPTSARPDAGSAAA</sequence>
<dbReference type="RefSeq" id="WP_189668625.1">
    <property type="nucleotide sequence ID" value="NZ_BNAS01000002.1"/>
</dbReference>